<keyword evidence="3" id="KW-1185">Reference proteome</keyword>
<name>A0A163BTS6_DIDRA</name>
<dbReference type="EMBL" id="JYNV01000230">
    <property type="protein sequence ID" value="KZM21983.1"/>
    <property type="molecule type" value="Genomic_DNA"/>
</dbReference>
<sequence>MPPAVPKTRKLSSFCERPDLSQKCNRCTKYKHDCDPGRLSNRAQRSQRQPVHQRVSPSDRTTAVPGATQREILAAYQHLGSSHETPDLYIKASPSSRTSRSASSSGQSSSLATPDTQEFLQYFPDAGSHHDFQDSSDFLPYTSKPQLLDESSASSGHDAALEWEGVSPGDLNDAQAVHQHPDDKDVWELALASYRTRTQAAVVSDTNVQMLSGLPDFRPSRYCSSLFEERLDNRINRLWGNYKTFAVASSKGFGVTPLFGRTLSELFRMSRQMAESDDLVRDVRYACGAADACMNRKLPESTRAHYLQAYNHYDSQANIKFKAAVKDFADKIAQDESPDVLPLYTATFLYYAAGACMRGSVDLVKAQFAFFYFDQFTAWFPIRIRVSSTTDGAWATDMLLANNDTDPGMRISSLMFALGWARLEFDREEGLC</sequence>
<evidence type="ECO:0000313" key="2">
    <source>
        <dbReference type="EMBL" id="KZM21983.1"/>
    </source>
</evidence>
<feature type="compositionally biased region" description="Polar residues" evidence="1">
    <location>
        <begin position="41"/>
        <end position="61"/>
    </location>
</feature>
<reference evidence="2 3" key="1">
    <citation type="journal article" date="2016" name="Sci. Rep.">
        <title>Draft genome sequencing and secretome analysis of fungal phytopathogen Ascochyta rabiei provides insight into the necrotrophic effector repertoire.</title>
        <authorList>
            <person name="Verma S."/>
            <person name="Gazara R.K."/>
            <person name="Nizam S."/>
            <person name="Parween S."/>
            <person name="Chattopadhyay D."/>
            <person name="Verma P.K."/>
        </authorList>
    </citation>
    <scope>NUCLEOTIDE SEQUENCE [LARGE SCALE GENOMIC DNA]</scope>
    <source>
        <strain evidence="2 3">ArDII</strain>
    </source>
</reference>
<feature type="region of interest" description="Disordered" evidence="1">
    <location>
        <begin position="133"/>
        <end position="155"/>
    </location>
</feature>
<evidence type="ECO:0000256" key="1">
    <source>
        <dbReference type="SAM" id="MobiDB-lite"/>
    </source>
</evidence>
<feature type="compositionally biased region" description="Low complexity" evidence="1">
    <location>
        <begin position="93"/>
        <end position="110"/>
    </location>
</feature>
<protein>
    <submittedName>
        <fullName evidence="2">Uncharacterized protein</fullName>
    </submittedName>
</protein>
<dbReference type="Proteomes" id="UP000076837">
    <property type="component" value="Unassembled WGS sequence"/>
</dbReference>
<comment type="caution">
    <text evidence="2">The sequence shown here is derived from an EMBL/GenBank/DDBJ whole genome shotgun (WGS) entry which is preliminary data.</text>
</comment>
<evidence type="ECO:0000313" key="3">
    <source>
        <dbReference type="Proteomes" id="UP000076837"/>
    </source>
</evidence>
<feature type="region of interest" description="Disordered" evidence="1">
    <location>
        <begin position="35"/>
        <end position="65"/>
    </location>
</feature>
<dbReference type="AlphaFoldDB" id="A0A163BTS6"/>
<feature type="region of interest" description="Disordered" evidence="1">
    <location>
        <begin position="85"/>
        <end position="113"/>
    </location>
</feature>
<gene>
    <name evidence="2" type="ORF">ST47_g6867</name>
</gene>
<organism evidence="2 3">
    <name type="scientific">Didymella rabiei</name>
    <name type="common">Chickpea ascochyta blight fungus</name>
    <name type="synonym">Mycosphaerella rabiei</name>
    <dbReference type="NCBI Taxonomy" id="5454"/>
    <lineage>
        <taxon>Eukaryota</taxon>
        <taxon>Fungi</taxon>
        <taxon>Dikarya</taxon>
        <taxon>Ascomycota</taxon>
        <taxon>Pezizomycotina</taxon>
        <taxon>Dothideomycetes</taxon>
        <taxon>Pleosporomycetidae</taxon>
        <taxon>Pleosporales</taxon>
        <taxon>Pleosporineae</taxon>
        <taxon>Didymellaceae</taxon>
        <taxon>Ascochyta</taxon>
    </lineage>
</organism>
<accession>A0A163BTS6</accession>
<feature type="compositionally biased region" description="Polar residues" evidence="1">
    <location>
        <begin position="143"/>
        <end position="155"/>
    </location>
</feature>
<proteinExistence type="predicted"/>